<name>A0ABQ6CEQ7_9HYPH</name>
<keyword evidence="1" id="KW-1133">Transmembrane helix</keyword>
<evidence type="ECO:0000313" key="2">
    <source>
        <dbReference type="EMBL" id="GLS18142.1"/>
    </source>
</evidence>
<dbReference type="Proteomes" id="UP001156882">
    <property type="component" value="Unassembled WGS sequence"/>
</dbReference>
<evidence type="ECO:0000313" key="3">
    <source>
        <dbReference type="Proteomes" id="UP001156882"/>
    </source>
</evidence>
<proteinExistence type="predicted"/>
<keyword evidence="1" id="KW-0812">Transmembrane</keyword>
<keyword evidence="1" id="KW-0472">Membrane</keyword>
<dbReference type="EMBL" id="BSPC01000009">
    <property type="protein sequence ID" value="GLS18142.1"/>
    <property type="molecule type" value="Genomic_DNA"/>
</dbReference>
<feature type="transmembrane region" description="Helical" evidence="1">
    <location>
        <begin position="69"/>
        <end position="92"/>
    </location>
</feature>
<dbReference type="RefSeq" id="WP_284310962.1">
    <property type="nucleotide sequence ID" value="NZ_BSPC01000009.1"/>
</dbReference>
<sequence>MRFLARALGLFLAAGTFVAVMVDGTRSIADNQILYLSIRGFWTWLNVASLARAQAWVEAYLSAFVLEHIAMPVLELPFACLMAVLAVLFLWLGRKPASRIGYVSHL</sequence>
<organism evidence="2 3">
    <name type="scientific">Labrys miyagiensis</name>
    <dbReference type="NCBI Taxonomy" id="346912"/>
    <lineage>
        <taxon>Bacteria</taxon>
        <taxon>Pseudomonadati</taxon>
        <taxon>Pseudomonadota</taxon>
        <taxon>Alphaproteobacteria</taxon>
        <taxon>Hyphomicrobiales</taxon>
        <taxon>Xanthobacteraceae</taxon>
        <taxon>Labrys</taxon>
    </lineage>
</organism>
<gene>
    <name evidence="2" type="ORF">GCM10007874_11580</name>
</gene>
<reference evidence="3" key="1">
    <citation type="journal article" date="2019" name="Int. J. Syst. Evol. Microbiol.">
        <title>The Global Catalogue of Microorganisms (GCM) 10K type strain sequencing project: providing services to taxonomists for standard genome sequencing and annotation.</title>
        <authorList>
            <consortium name="The Broad Institute Genomics Platform"/>
            <consortium name="The Broad Institute Genome Sequencing Center for Infectious Disease"/>
            <person name="Wu L."/>
            <person name="Ma J."/>
        </authorList>
    </citation>
    <scope>NUCLEOTIDE SEQUENCE [LARGE SCALE GENOMIC DNA]</scope>
    <source>
        <strain evidence="3">NBRC 101365</strain>
    </source>
</reference>
<comment type="caution">
    <text evidence="2">The sequence shown here is derived from an EMBL/GenBank/DDBJ whole genome shotgun (WGS) entry which is preliminary data.</text>
</comment>
<keyword evidence="3" id="KW-1185">Reference proteome</keyword>
<evidence type="ECO:0000256" key="1">
    <source>
        <dbReference type="SAM" id="Phobius"/>
    </source>
</evidence>
<accession>A0ABQ6CEQ7</accession>
<protein>
    <submittedName>
        <fullName evidence="2">Uncharacterized protein</fullName>
    </submittedName>
</protein>